<dbReference type="GO" id="GO:0003700">
    <property type="term" value="F:DNA-binding transcription factor activity"/>
    <property type="evidence" value="ECO:0007669"/>
    <property type="project" value="InterPro"/>
</dbReference>
<evidence type="ECO:0000256" key="2">
    <source>
        <dbReference type="ARBA" id="ARBA00023125"/>
    </source>
</evidence>
<dbReference type="GO" id="GO:0003677">
    <property type="term" value="F:DNA binding"/>
    <property type="evidence" value="ECO:0007669"/>
    <property type="project" value="UniProtKB-KW"/>
</dbReference>
<dbReference type="InterPro" id="IPR036388">
    <property type="entry name" value="WH-like_DNA-bd_sf"/>
</dbReference>
<dbReference type="PANTHER" id="PTHR44846">
    <property type="entry name" value="MANNOSYL-D-GLYCERATE TRANSPORT/METABOLISM SYSTEM REPRESSOR MNGR-RELATED"/>
    <property type="match status" value="1"/>
</dbReference>
<dbReference type="PRINTS" id="PR00035">
    <property type="entry name" value="HTHGNTR"/>
</dbReference>
<proteinExistence type="predicted"/>
<evidence type="ECO:0000256" key="1">
    <source>
        <dbReference type="ARBA" id="ARBA00023015"/>
    </source>
</evidence>
<dbReference type="InterPro" id="IPR050679">
    <property type="entry name" value="Bact_HTH_transcr_reg"/>
</dbReference>
<evidence type="ECO:0000313" key="5">
    <source>
        <dbReference type="EMBL" id="RGW37303.1"/>
    </source>
</evidence>
<evidence type="ECO:0000256" key="3">
    <source>
        <dbReference type="ARBA" id="ARBA00023163"/>
    </source>
</evidence>
<keyword evidence="1" id="KW-0805">Transcription regulation</keyword>
<accession>A0A413BCU2</accession>
<dbReference type="Pfam" id="PF00392">
    <property type="entry name" value="GntR"/>
    <property type="match status" value="1"/>
</dbReference>
<dbReference type="SMART" id="SM00345">
    <property type="entry name" value="HTH_GNTR"/>
    <property type="match status" value="1"/>
</dbReference>
<dbReference type="InterPro" id="IPR000524">
    <property type="entry name" value="Tscrpt_reg_HTH_GntR"/>
</dbReference>
<protein>
    <submittedName>
        <fullName evidence="5">GntR family transcriptional regulator</fullName>
    </submittedName>
</protein>
<feature type="domain" description="HTH gntR-type" evidence="4">
    <location>
        <begin position="6"/>
        <end position="74"/>
    </location>
</feature>
<sequence length="240" mass="27495">MPKIYQLLTDEIEEFVLQYINEHQLKPHDKLPTERELSTSLNVNRITLRNGLQKLIDKGIIYSHRGKGYFVCPPKINRTLCYFSFPEADSLLKDHSYKAEAQNFLPIIMSNIIHNFLCITNDYNITISSYLESVDETIIAFSCDAIKPEYNTIYPGLFQMKEIPPTLVQSFFIRIYENEPLDSLSLITKQTLTELLQISEEDTLLLVTNFISEDNVPIACTVSVCVGTRLNLIGNIHSPN</sequence>
<dbReference type="Gene3D" id="1.10.10.10">
    <property type="entry name" value="Winged helix-like DNA-binding domain superfamily/Winged helix DNA-binding domain"/>
    <property type="match status" value="1"/>
</dbReference>
<keyword evidence="2" id="KW-0238">DNA-binding</keyword>
<dbReference type="Proteomes" id="UP000286581">
    <property type="component" value="Unassembled WGS sequence"/>
</dbReference>
<dbReference type="RefSeq" id="WP_151199208.1">
    <property type="nucleotide sequence ID" value="NZ_JBDGCE010000034.1"/>
</dbReference>
<dbReference type="PROSITE" id="PS50949">
    <property type="entry name" value="HTH_GNTR"/>
    <property type="match status" value="1"/>
</dbReference>
<dbReference type="InterPro" id="IPR036390">
    <property type="entry name" value="WH_DNA-bd_sf"/>
</dbReference>
<gene>
    <name evidence="5" type="ORF">DWV78_13980</name>
</gene>
<keyword evidence="3" id="KW-0804">Transcription</keyword>
<evidence type="ECO:0000313" key="6">
    <source>
        <dbReference type="Proteomes" id="UP000286581"/>
    </source>
</evidence>
<comment type="caution">
    <text evidence="5">The sequence shown here is derived from an EMBL/GenBank/DDBJ whole genome shotgun (WGS) entry which is preliminary data.</text>
</comment>
<reference evidence="5 6" key="1">
    <citation type="submission" date="2018-08" db="EMBL/GenBank/DDBJ databases">
        <title>A genome reference for cultivated species of the human gut microbiota.</title>
        <authorList>
            <person name="Zou Y."/>
            <person name="Xue W."/>
            <person name="Luo G."/>
        </authorList>
    </citation>
    <scope>NUCLEOTIDE SEQUENCE [LARGE SCALE GENOMIC DNA]</scope>
    <source>
        <strain evidence="5 6">AF12-8</strain>
    </source>
</reference>
<dbReference type="AlphaFoldDB" id="A0A413BCU2"/>
<dbReference type="InterPro" id="IPR028978">
    <property type="entry name" value="Chorismate_lyase_/UTRA_dom_sf"/>
</dbReference>
<organism evidence="5 6">
    <name type="scientific">Agathobacter rectalis</name>
    <dbReference type="NCBI Taxonomy" id="39491"/>
    <lineage>
        <taxon>Bacteria</taxon>
        <taxon>Bacillati</taxon>
        <taxon>Bacillota</taxon>
        <taxon>Clostridia</taxon>
        <taxon>Lachnospirales</taxon>
        <taxon>Lachnospiraceae</taxon>
        <taxon>Agathobacter</taxon>
    </lineage>
</organism>
<name>A0A413BCU2_9FIRM</name>
<dbReference type="SUPFAM" id="SSF64288">
    <property type="entry name" value="Chorismate lyase-like"/>
    <property type="match status" value="1"/>
</dbReference>
<dbReference type="CDD" id="cd07377">
    <property type="entry name" value="WHTH_GntR"/>
    <property type="match status" value="1"/>
</dbReference>
<dbReference type="EMBL" id="QSAE01000066">
    <property type="protein sequence ID" value="RGW37303.1"/>
    <property type="molecule type" value="Genomic_DNA"/>
</dbReference>
<evidence type="ECO:0000259" key="4">
    <source>
        <dbReference type="PROSITE" id="PS50949"/>
    </source>
</evidence>
<dbReference type="SUPFAM" id="SSF46785">
    <property type="entry name" value="Winged helix' DNA-binding domain"/>
    <property type="match status" value="1"/>
</dbReference>